<dbReference type="PANTHER" id="PTHR43130">
    <property type="entry name" value="ARAC-FAMILY TRANSCRIPTIONAL REGULATOR"/>
    <property type="match status" value="1"/>
</dbReference>
<dbReference type="Proteomes" id="UP000254410">
    <property type="component" value="Plasmid p2014S06-099-1"/>
</dbReference>
<reference evidence="2 3" key="2">
    <citation type="submission" date="2018-12" db="EMBL/GenBank/DDBJ databases">
        <title>Molecular Epidemiology of Emerging Carbapenem-Resistance in Acinetobacter nosocomialis and Acinetobacter pittii in Taiwan, 2010-2014.</title>
        <authorList>
            <person name="Huang W.-C."/>
            <person name="Wang H.-Y."/>
            <person name="Lai J.-F."/>
            <person name="Lauderdale T.-L."/>
            <person name="Sytwu H.-K."/>
        </authorList>
    </citation>
    <scope>NUCLEOTIDE SEQUENCE [LARGE SCALE GENOMIC DNA]</scope>
    <source>
        <strain evidence="2 3">2014S06-099</strain>
        <plasmid evidence="3">p2014s06-099-1</plasmid>
    </source>
</reference>
<dbReference type="PANTHER" id="PTHR43130:SF3">
    <property type="entry name" value="HTH-TYPE TRANSCRIPTIONAL REGULATOR RV1931C"/>
    <property type="match status" value="1"/>
</dbReference>
<evidence type="ECO:0000313" key="3">
    <source>
        <dbReference type="Proteomes" id="UP000254410"/>
    </source>
</evidence>
<keyword evidence="2" id="KW-0614">Plasmid</keyword>
<organism evidence="2 3">
    <name type="scientific">Acinetobacter pittii</name>
    <name type="common">Acinetobacter genomosp. 3</name>
    <dbReference type="NCBI Taxonomy" id="48296"/>
    <lineage>
        <taxon>Bacteria</taxon>
        <taxon>Pseudomonadati</taxon>
        <taxon>Pseudomonadota</taxon>
        <taxon>Gammaproteobacteria</taxon>
        <taxon>Moraxellales</taxon>
        <taxon>Moraxellaceae</taxon>
        <taxon>Acinetobacter</taxon>
        <taxon>Acinetobacter calcoaceticus/baumannii complex</taxon>
    </lineage>
</organism>
<proteinExistence type="predicted"/>
<dbReference type="InterPro" id="IPR052158">
    <property type="entry name" value="INH-QAR"/>
</dbReference>
<accession>A0A3G6YM14</accession>
<evidence type="ECO:0000259" key="1">
    <source>
        <dbReference type="Pfam" id="PF01965"/>
    </source>
</evidence>
<gene>
    <name evidence="2" type="ORF">DKE52_020760</name>
</gene>
<sequence length="238" mass="27356">MSKINEIAILNYPQAHSASMWGLTDLLLYANQQALNQGEDTIKVTHWHDAHGEIVKTWESQAESGDKIDFIIIPPSFEAPLSKQTARNYSHWIRQHYQNGTVLCSICSGVFTLLETNLFDGRTITTHWLNNEIVRERFPNVNIDSNKIIVEDPDVITTAGIMSWMDLGLKLIERIYTSQLMVEFSKLLLVDPPSREQSYYKKFVPNLSHGDTAIVKIQHWLQNNYDKKSHSRRFGRVG</sequence>
<dbReference type="InterPro" id="IPR029062">
    <property type="entry name" value="Class_I_gatase-like"/>
</dbReference>
<name>A0A3G6YM14_ACIPI</name>
<dbReference type="Pfam" id="PF01965">
    <property type="entry name" value="DJ-1_PfpI"/>
    <property type="match status" value="1"/>
</dbReference>
<protein>
    <submittedName>
        <fullName evidence="2">GlxA family transcriptional regulator</fullName>
    </submittedName>
</protein>
<geneLocation type="plasmid" evidence="3">
    <name>p2014s06-099-1</name>
</geneLocation>
<dbReference type="GO" id="GO:0006355">
    <property type="term" value="P:regulation of DNA-templated transcription"/>
    <property type="evidence" value="ECO:0007669"/>
    <property type="project" value="TreeGrafter"/>
</dbReference>
<reference evidence="2 3" key="1">
    <citation type="submission" date="2018-11" db="EMBL/GenBank/DDBJ databases">
        <authorList>
            <person name="Kuo S.-C."/>
            <person name="Chen F.-J."/>
            <person name="Liao Y.-C."/>
        </authorList>
    </citation>
    <scope>NUCLEOTIDE SEQUENCE [LARGE SCALE GENOMIC DNA]</scope>
    <source>
        <strain evidence="2 3">2014S06-099</strain>
        <plasmid evidence="3">p2014s06-099-1</plasmid>
    </source>
</reference>
<dbReference type="EMBL" id="CP033541">
    <property type="protein sequence ID" value="AZC01483.1"/>
    <property type="molecule type" value="Genomic_DNA"/>
</dbReference>
<dbReference type="AlphaFoldDB" id="A0A3G6YM14"/>
<dbReference type="Gene3D" id="3.40.50.880">
    <property type="match status" value="1"/>
</dbReference>
<dbReference type="SUPFAM" id="SSF52317">
    <property type="entry name" value="Class I glutamine amidotransferase-like"/>
    <property type="match status" value="1"/>
</dbReference>
<feature type="domain" description="DJ-1/PfpI" evidence="1">
    <location>
        <begin position="66"/>
        <end position="173"/>
    </location>
</feature>
<evidence type="ECO:0000313" key="2">
    <source>
        <dbReference type="EMBL" id="AZC01483.1"/>
    </source>
</evidence>
<dbReference type="InterPro" id="IPR002818">
    <property type="entry name" value="DJ-1/PfpI"/>
</dbReference>